<protein>
    <submittedName>
        <fullName evidence="1">Uncharacterized protein</fullName>
    </submittedName>
</protein>
<gene>
    <name evidence="1" type="ORF">DENIS_2600</name>
</gene>
<reference evidence="2" key="2">
    <citation type="submission" date="2019-01" db="EMBL/GenBank/DDBJ databases">
        <title>Genome sequence of Desulfonema ishimotonii strain Tokyo 01.</title>
        <authorList>
            <person name="Fukui M."/>
        </authorList>
    </citation>
    <scope>NUCLEOTIDE SEQUENCE [LARGE SCALE GENOMIC DNA]</scope>
    <source>
        <strain evidence="2">Tokyo 01</strain>
    </source>
</reference>
<comment type="caution">
    <text evidence="1">The sequence shown here is derived from an EMBL/GenBank/DDBJ whole genome shotgun (WGS) entry which is preliminary data.</text>
</comment>
<reference evidence="2" key="1">
    <citation type="submission" date="2017-11" db="EMBL/GenBank/DDBJ databases">
        <authorList>
            <person name="Watanabe M."/>
            <person name="Kojima H."/>
        </authorList>
    </citation>
    <scope>NUCLEOTIDE SEQUENCE [LARGE SCALE GENOMIC DNA]</scope>
    <source>
        <strain evidence="2">Tokyo 01</strain>
    </source>
</reference>
<sequence>MSETPKKVENLKKITLMVEAGKTAEMMNLTPQPVSYAFIFGIGKEGLTPFEYELVDKAVGDTVAISVLHEETGTFFEHIALPLTGDMPERLHVRATIDQVETPEGREVIQAMASLSGDCGCGCGGHGPGTTGCGGGSCESHGQGGCGC</sequence>
<organism evidence="1 2">
    <name type="scientific">Desulfonema ishimotonii</name>
    <dbReference type="NCBI Taxonomy" id="45657"/>
    <lineage>
        <taxon>Bacteria</taxon>
        <taxon>Pseudomonadati</taxon>
        <taxon>Thermodesulfobacteriota</taxon>
        <taxon>Desulfobacteria</taxon>
        <taxon>Desulfobacterales</taxon>
        <taxon>Desulfococcaceae</taxon>
        <taxon>Desulfonema</taxon>
    </lineage>
</organism>
<proteinExistence type="predicted"/>
<dbReference type="Proteomes" id="UP000288096">
    <property type="component" value="Unassembled WGS sequence"/>
</dbReference>
<dbReference type="EMBL" id="BEXT01000001">
    <property type="protein sequence ID" value="GBC61638.1"/>
    <property type="molecule type" value="Genomic_DNA"/>
</dbReference>
<dbReference type="RefSeq" id="WP_124328902.1">
    <property type="nucleotide sequence ID" value="NZ_BEXT01000001.1"/>
</dbReference>
<keyword evidence="2" id="KW-1185">Reference proteome</keyword>
<evidence type="ECO:0000313" key="2">
    <source>
        <dbReference type="Proteomes" id="UP000288096"/>
    </source>
</evidence>
<name>A0A401FXC5_9BACT</name>
<evidence type="ECO:0000313" key="1">
    <source>
        <dbReference type="EMBL" id="GBC61638.1"/>
    </source>
</evidence>
<dbReference type="OrthoDB" id="5422471at2"/>
<dbReference type="AlphaFoldDB" id="A0A401FXC5"/>
<accession>A0A401FXC5</accession>